<organism evidence="1 2">
    <name type="scientific">Streptomyces noursei</name>
    <name type="common">Streptomyces albulus</name>
    <dbReference type="NCBI Taxonomy" id="1971"/>
    <lineage>
        <taxon>Bacteria</taxon>
        <taxon>Bacillati</taxon>
        <taxon>Actinomycetota</taxon>
        <taxon>Actinomycetes</taxon>
        <taxon>Kitasatosporales</taxon>
        <taxon>Streptomycetaceae</taxon>
        <taxon>Streptomyces</taxon>
    </lineage>
</organism>
<evidence type="ECO:0000313" key="1">
    <source>
        <dbReference type="EMBL" id="GCB93083.1"/>
    </source>
</evidence>
<accession>A0A401R638</accession>
<proteinExistence type="predicted"/>
<dbReference type="AlphaFoldDB" id="A0A401R638"/>
<comment type="caution">
    <text evidence="1">The sequence shown here is derived from an EMBL/GenBank/DDBJ whole genome shotgun (WGS) entry which is preliminary data.</text>
</comment>
<dbReference type="EMBL" id="BHXC01000007">
    <property type="protein sequence ID" value="GCB93083.1"/>
    <property type="molecule type" value="Genomic_DNA"/>
</dbReference>
<dbReference type="Proteomes" id="UP000288351">
    <property type="component" value="Unassembled WGS sequence"/>
</dbReference>
<evidence type="ECO:0008006" key="3">
    <source>
        <dbReference type="Google" id="ProtNLM"/>
    </source>
</evidence>
<evidence type="ECO:0000313" key="2">
    <source>
        <dbReference type="Proteomes" id="UP000288351"/>
    </source>
</evidence>
<sequence>MMAEAAAEYEALPLETRAGETIQLRNILMLPDDGLKAARAILARFGETGSEELEELVPKIRDLLLLVADDPAALKTEMQDWPLAVFVRTVGEWQEETQVGEAPRSDS</sequence>
<protein>
    <recommendedName>
        <fullName evidence="3">Tail assembly chaperone</fullName>
    </recommendedName>
</protein>
<name>A0A401R638_STRNR</name>
<gene>
    <name evidence="1" type="ORF">SALB_05860</name>
</gene>
<reference evidence="1 2" key="1">
    <citation type="journal article" date="2019" name="Microbiol. Resour. Announc.">
        <title>Draft Genome Sequence of the Most Traditional epsilon-Poly-l-Lysine Producer, Streptomyces albulus NBRC14147.</title>
        <authorList>
            <person name="Yamanaka K."/>
            <person name="Hamano Y."/>
        </authorList>
    </citation>
    <scope>NUCLEOTIDE SEQUENCE [LARGE SCALE GENOMIC DNA]</scope>
    <source>
        <strain evidence="1 2">NBRC 14147</strain>
    </source>
</reference>